<reference evidence="2" key="1">
    <citation type="submission" date="2023-01" db="EMBL/GenBank/DDBJ databases">
        <title>Human gut microbiome strain richness.</title>
        <authorList>
            <person name="Chen-Liaw A."/>
        </authorList>
    </citation>
    <scope>NUCLEOTIDE SEQUENCE</scope>
    <source>
        <strain evidence="2">RTP21484st1_H11_RTP21484_190118</strain>
    </source>
</reference>
<accession>A0AAW6DGX5</accession>
<evidence type="ECO:0000313" key="3">
    <source>
        <dbReference type="Proteomes" id="UP001212160"/>
    </source>
</evidence>
<dbReference type="Proteomes" id="UP001212160">
    <property type="component" value="Unassembled WGS sequence"/>
</dbReference>
<evidence type="ECO:0000256" key="1">
    <source>
        <dbReference type="SAM" id="MobiDB-lite"/>
    </source>
</evidence>
<name>A0AAW6DGX5_MEDGN</name>
<evidence type="ECO:0000313" key="2">
    <source>
        <dbReference type="EMBL" id="MDB8689020.1"/>
    </source>
</evidence>
<feature type="region of interest" description="Disordered" evidence="1">
    <location>
        <begin position="37"/>
        <end position="58"/>
    </location>
</feature>
<feature type="compositionally biased region" description="Acidic residues" evidence="1">
    <location>
        <begin position="42"/>
        <end position="52"/>
    </location>
</feature>
<sequence>MSCKCAIRTDEYHGWECSITEGACMFLHPDSRACADMYGEGPDAEQNEETEIDFEKEL</sequence>
<proteinExistence type="predicted"/>
<dbReference type="RefSeq" id="WP_272108521.1">
    <property type="nucleotide sequence ID" value="NZ_JAQMLA010000191.1"/>
</dbReference>
<organism evidence="2 3">
    <name type="scientific">Mediterraneibacter gnavus</name>
    <name type="common">Ruminococcus gnavus</name>
    <dbReference type="NCBI Taxonomy" id="33038"/>
    <lineage>
        <taxon>Bacteria</taxon>
        <taxon>Bacillati</taxon>
        <taxon>Bacillota</taxon>
        <taxon>Clostridia</taxon>
        <taxon>Lachnospirales</taxon>
        <taxon>Lachnospiraceae</taxon>
        <taxon>Mediterraneibacter</taxon>
    </lineage>
</organism>
<gene>
    <name evidence="2" type="ORF">PNW85_20745</name>
</gene>
<comment type="caution">
    <text evidence="2">The sequence shown here is derived from an EMBL/GenBank/DDBJ whole genome shotgun (WGS) entry which is preliminary data.</text>
</comment>
<protein>
    <submittedName>
        <fullName evidence="2">Uncharacterized protein</fullName>
    </submittedName>
</protein>
<dbReference type="AlphaFoldDB" id="A0AAW6DGX5"/>
<dbReference type="EMBL" id="JAQMLA010000191">
    <property type="protein sequence ID" value="MDB8689020.1"/>
    <property type="molecule type" value="Genomic_DNA"/>
</dbReference>